<reference evidence="1 2" key="1">
    <citation type="submission" date="2016-10" db="EMBL/GenBank/DDBJ databases">
        <authorList>
            <person name="de Groot N.N."/>
        </authorList>
    </citation>
    <scope>NUCLEOTIDE SEQUENCE [LARGE SCALE GENOMIC DNA]</scope>
    <source>
        <strain evidence="1 2">DSM 9179</strain>
    </source>
</reference>
<accession>A0A1I0M295</accession>
<dbReference type="STRING" id="99656.SAMN05421659_10150"/>
<dbReference type="OrthoDB" id="1647877at2"/>
<keyword evidence="2" id="KW-1185">Reference proteome</keyword>
<organism evidence="1 2">
    <name type="scientific">[Clostridium] fimetarium</name>
    <dbReference type="NCBI Taxonomy" id="99656"/>
    <lineage>
        <taxon>Bacteria</taxon>
        <taxon>Bacillati</taxon>
        <taxon>Bacillota</taxon>
        <taxon>Clostridia</taxon>
        <taxon>Lachnospirales</taxon>
        <taxon>Lachnospiraceae</taxon>
    </lineage>
</organism>
<gene>
    <name evidence="1" type="ORF">SAMN05421659_10150</name>
</gene>
<sequence length="69" mass="7277">MDNEKNIDDIVSMIDQFMAGNGGHLNVSVADASNIDLQKTTQTTNSLECAAGNLACNVPTLHNGLDGEE</sequence>
<evidence type="ECO:0000313" key="2">
    <source>
        <dbReference type="Proteomes" id="UP000199701"/>
    </source>
</evidence>
<protein>
    <submittedName>
        <fullName evidence="1">Uncharacterized protein</fullName>
    </submittedName>
</protein>
<dbReference type="EMBL" id="FOJI01000001">
    <property type="protein sequence ID" value="SEV81886.1"/>
    <property type="molecule type" value="Genomic_DNA"/>
</dbReference>
<proteinExistence type="predicted"/>
<dbReference type="Proteomes" id="UP000199701">
    <property type="component" value="Unassembled WGS sequence"/>
</dbReference>
<name>A0A1I0M295_9FIRM</name>
<evidence type="ECO:0000313" key="1">
    <source>
        <dbReference type="EMBL" id="SEV81886.1"/>
    </source>
</evidence>
<dbReference type="AlphaFoldDB" id="A0A1I0M295"/>